<dbReference type="PANTHER" id="PTHR42895:SF2">
    <property type="entry name" value="IRON-SULFUR CLUSTER PROTEIN"/>
    <property type="match status" value="1"/>
</dbReference>
<dbReference type="SUPFAM" id="SSF53067">
    <property type="entry name" value="Actin-like ATPase domain"/>
    <property type="match status" value="1"/>
</dbReference>
<dbReference type="InterPro" id="IPR042259">
    <property type="entry name" value="Raco-like_middle_sf"/>
</dbReference>
<name>A0A0B3VZT7_9FIRM</name>
<dbReference type="Pfam" id="PF14574">
    <property type="entry name" value="RACo_C_ter"/>
    <property type="match status" value="1"/>
</dbReference>
<feature type="domain" description="2Fe-2S ferredoxin-type" evidence="1">
    <location>
        <begin position="2"/>
        <end position="91"/>
    </location>
</feature>
<dbReference type="InterPro" id="IPR052911">
    <property type="entry name" value="Corrinoid_activation_enz"/>
</dbReference>
<dbReference type="InterPro" id="IPR027980">
    <property type="entry name" value="RACo_C"/>
</dbReference>
<dbReference type="InterPro" id="IPR001041">
    <property type="entry name" value="2Fe-2S_ferredoxin-type"/>
</dbReference>
<dbReference type="Proteomes" id="UP000031189">
    <property type="component" value="Unassembled WGS sequence"/>
</dbReference>
<dbReference type="Pfam" id="PF17650">
    <property type="entry name" value="RACo_linker"/>
    <property type="match status" value="1"/>
</dbReference>
<dbReference type="CDD" id="cd00207">
    <property type="entry name" value="fer2"/>
    <property type="match status" value="1"/>
</dbReference>
<gene>
    <name evidence="2" type="ORF">QX51_03435</name>
</gene>
<dbReference type="STRING" id="1577792.QX51_03435"/>
<comment type="caution">
    <text evidence="2">The sequence shown here is derived from an EMBL/GenBank/DDBJ whole genome shotgun (WGS) entry which is preliminary data.</text>
</comment>
<dbReference type="Gene3D" id="3.10.20.30">
    <property type="match status" value="1"/>
</dbReference>
<dbReference type="InterPro" id="IPR036010">
    <property type="entry name" value="2Fe-2S_ferredoxin-like_sf"/>
</dbReference>
<dbReference type="Gene3D" id="3.10.20.880">
    <property type="match status" value="1"/>
</dbReference>
<dbReference type="InterPro" id="IPR041414">
    <property type="entry name" value="Raco-like_middle"/>
</dbReference>
<dbReference type="InterPro" id="IPR043129">
    <property type="entry name" value="ATPase_NBD"/>
</dbReference>
<evidence type="ECO:0000313" key="3">
    <source>
        <dbReference type="Proteomes" id="UP000031189"/>
    </source>
</evidence>
<dbReference type="GO" id="GO:0051536">
    <property type="term" value="F:iron-sulfur cluster binding"/>
    <property type="evidence" value="ECO:0007669"/>
    <property type="project" value="InterPro"/>
</dbReference>
<organism evidence="2 3">
    <name type="scientific">Terrisporobacter othiniensis</name>
    <dbReference type="NCBI Taxonomy" id="1577792"/>
    <lineage>
        <taxon>Bacteria</taxon>
        <taxon>Bacillati</taxon>
        <taxon>Bacillota</taxon>
        <taxon>Clostridia</taxon>
        <taxon>Peptostreptococcales</taxon>
        <taxon>Peptostreptococcaceae</taxon>
        <taxon>Terrisporobacter</taxon>
    </lineage>
</organism>
<dbReference type="SUPFAM" id="SSF54292">
    <property type="entry name" value="2Fe-2S ferredoxin-like"/>
    <property type="match status" value="1"/>
</dbReference>
<dbReference type="RefSeq" id="WP_039678510.1">
    <property type="nucleotide sequence ID" value="NZ_JWHR01000038.1"/>
</dbReference>
<dbReference type="AlphaFoldDB" id="A0A0B3VZT7"/>
<dbReference type="InterPro" id="IPR040506">
    <property type="entry name" value="RACo_linker"/>
</dbReference>
<dbReference type="Pfam" id="PF00111">
    <property type="entry name" value="Fer2"/>
    <property type="match status" value="1"/>
</dbReference>
<keyword evidence="3" id="KW-1185">Reference proteome</keyword>
<dbReference type="PANTHER" id="PTHR42895">
    <property type="entry name" value="IRON-SULFUR CLUSTER-BINDING PROTEIN-RELATED"/>
    <property type="match status" value="1"/>
</dbReference>
<dbReference type="NCBIfam" id="NF040756">
    <property type="entry name" value="corr_regen_AcsV"/>
    <property type="match status" value="1"/>
</dbReference>
<protein>
    <submittedName>
        <fullName evidence="2">Ferredoxin</fullName>
    </submittedName>
</protein>
<evidence type="ECO:0000313" key="2">
    <source>
        <dbReference type="EMBL" id="KHS58364.1"/>
    </source>
</evidence>
<dbReference type="InterPro" id="IPR012675">
    <property type="entry name" value="Beta-grasp_dom_sf"/>
</dbReference>
<dbReference type="OrthoDB" id="9810588at2"/>
<dbReference type="PROSITE" id="PS51085">
    <property type="entry name" value="2FE2S_FER_2"/>
    <property type="match status" value="1"/>
</dbReference>
<dbReference type="Gene3D" id="3.30.420.480">
    <property type="entry name" value="Domain of unknown function (DUF4445)"/>
    <property type="match status" value="1"/>
</dbReference>
<reference evidence="2 3" key="1">
    <citation type="submission" date="2014-12" db="EMBL/GenBank/DDBJ databases">
        <title>Draft genome sequence of Terrisporobacter sp. 08-306576, isolated from the blood culture of a bacteremia patient.</title>
        <authorList>
            <person name="Lund L.C."/>
            <person name="Sydenham T.V."/>
            <person name="Hogh S.V."/>
            <person name="Skov M.N."/>
            <person name="Kemp M."/>
            <person name="Justesen U.S."/>
        </authorList>
    </citation>
    <scope>NUCLEOTIDE SEQUENCE [LARGE SCALE GENOMIC DNA]</scope>
    <source>
        <strain evidence="2 3">08-306576</strain>
    </source>
</reference>
<proteinExistence type="predicted"/>
<sequence>MAKVFFKSHNKEVECELGKNLLDLAREADIFIDAPCNGAQSCGKCKVKLLEGKCDTEKTVHISDEEYDQGYILACATKVTGDITIDVPSKLSSSMHDMKIEGSGKKVDKQLFDRARGIIEENEFSYSTNVEKKYIEVDEPSLDDNISDVDRLERQIKQDLGFEGIDFRLDILKKLPKVLREDNFKITLTYVKKKSKITILNIESGNKEGELYGLAIDIGTTSVVVCLVNLITNEVVEKASSGNAQIKYGADVINRIVFAIRKNNLEVMRKAIIDETLNPLIESIYASTGINKNNVVRVVLSGNTTMSTLFLGIYPDYLRLEPYIPPYLKSPNLMGEDVGLNVNKSALIYLSPNVASYVGGDITAGTLSAGIWASDENTLFIDLGTNGEIVFGNRDFMMCCACSAGPAFEGGGISCGMRASDGAIEKVSIDENTLDPELTIIGECTPIGICGSGIIDLICQMLLKGIIDRRGKIKKELDNKRIRFNEHDIGEYVLAFKEEYADLENDLFINEIDIDNFIRTKGAIYSGASVLVESLGMDFEVIDNVYIAGGIGNNLDIENSILIGLLPDVDRSKFKYIGNSSLVGSYLSLISSDARQKLEEIGSQMTYVELSVYPTYMDEFVSACFLPHTNIDQFPTVKEILE</sequence>
<dbReference type="EMBL" id="JWHR01000038">
    <property type="protein sequence ID" value="KHS58364.1"/>
    <property type="molecule type" value="Genomic_DNA"/>
</dbReference>
<evidence type="ECO:0000259" key="1">
    <source>
        <dbReference type="PROSITE" id="PS51085"/>
    </source>
</evidence>
<dbReference type="Pfam" id="PF17651">
    <property type="entry name" value="Raco_middle"/>
    <property type="match status" value="1"/>
</dbReference>
<accession>A0A0B3VZT7</accession>